<keyword evidence="2" id="KW-1185">Reference proteome</keyword>
<evidence type="ECO:0008006" key="3">
    <source>
        <dbReference type="Google" id="ProtNLM"/>
    </source>
</evidence>
<name>A0A1I4SDH7_9FLAO</name>
<dbReference type="Gene3D" id="3.10.129.10">
    <property type="entry name" value="Hotdog Thioesterase"/>
    <property type="match status" value="1"/>
</dbReference>
<organism evidence="1 2">
    <name type="scientific">Algoriella xinjiangensis</name>
    <dbReference type="NCBI Taxonomy" id="684065"/>
    <lineage>
        <taxon>Bacteria</taxon>
        <taxon>Pseudomonadati</taxon>
        <taxon>Bacteroidota</taxon>
        <taxon>Flavobacteriia</taxon>
        <taxon>Flavobacteriales</taxon>
        <taxon>Weeksellaceae</taxon>
        <taxon>Algoriella</taxon>
    </lineage>
</organism>
<dbReference type="RefSeq" id="WP_092905594.1">
    <property type="nucleotide sequence ID" value="NZ_FOUZ01000001.1"/>
</dbReference>
<dbReference type="InterPro" id="IPR027961">
    <property type="entry name" value="DUF4442"/>
</dbReference>
<dbReference type="EMBL" id="FOUZ01000001">
    <property type="protein sequence ID" value="SFM62566.1"/>
    <property type="molecule type" value="Genomic_DNA"/>
</dbReference>
<accession>A0A1I4SDH7</accession>
<dbReference type="InterPro" id="IPR029069">
    <property type="entry name" value="HotDog_dom_sf"/>
</dbReference>
<gene>
    <name evidence="1" type="ORF">SAMN05421738_101165</name>
</gene>
<dbReference type="Proteomes" id="UP000199149">
    <property type="component" value="Unassembled WGS sequence"/>
</dbReference>
<dbReference type="Pfam" id="PF14539">
    <property type="entry name" value="DUF4442"/>
    <property type="match status" value="1"/>
</dbReference>
<dbReference type="SUPFAM" id="SSF54637">
    <property type="entry name" value="Thioesterase/thiol ester dehydrase-isomerase"/>
    <property type="match status" value="1"/>
</dbReference>
<dbReference type="STRING" id="684065.SAMN05421738_101165"/>
<sequence length="151" mass="16901">MNKEFFKNILTTQIPIAWIAGVRLESWEEHKVATRVKLGFLNQNPFKSMFWAVQGMAAEFSSGLMANAKIAQSGEDVSMLVLGMQSKYLKKAIGKIVFTCEDGEKIDAAIKEAIETKKGVSLNVTSKGVDKEGDVVSEFQFTWTFKVREKK</sequence>
<dbReference type="OrthoDB" id="9153186at2"/>
<evidence type="ECO:0000313" key="2">
    <source>
        <dbReference type="Proteomes" id="UP000199149"/>
    </source>
</evidence>
<reference evidence="2" key="1">
    <citation type="submission" date="2016-10" db="EMBL/GenBank/DDBJ databases">
        <authorList>
            <person name="Varghese N."/>
            <person name="Submissions S."/>
        </authorList>
    </citation>
    <scope>NUCLEOTIDE SEQUENCE [LARGE SCALE GENOMIC DNA]</scope>
    <source>
        <strain evidence="2">XJ109</strain>
    </source>
</reference>
<proteinExistence type="predicted"/>
<evidence type="ECO:0000313" key="1">
    <source>
        <dbReference type="EMBL" id="SFM62566.1"/>
    </source>
</evidence>
<dbReference type="AlphaFoldDB" id="A0A1I4SDH7"/>
<protein>
    <recommendedName>
        <fullName evidence="3">Acyl-coenzyme A thioesterase PaaI, contains HGG motif</fullName>
    </recommendedName>
</protein>